<evidence type="ECO:0000313" key="2">
    <source>
        <dbReference type="EMBL" id="KAF3562850.1"/>
    </source>
</evidence>
<keyword evidence="3" id="KW-1185">Reference proteome</keyword>
<gene>
    <name evidence="2" type="ORF">DY000_02011936</name>
</gene>
<feature type="domain" description="KIB1-4 beta-propeller" evidence="1">
    <location>
        <begin position="339"/>
        <end position="541"/>
    </location>
</feature>
<dbReference type="EMBL" id="QGKV02000759">
    <property type="protein sequence ID" value="KAF3562850.1"/>
    <property type="molecule type" value="Genomic_DNA"/>
</dbReference>
<evidence type="ECO:0000313" key="3">
    <source>
        <dbReference type="Proteomes" id="UP000266723"/>
    </source>
</evidence>
<dbReference type="Pfam" id="PF03478">
    <property type="entry name" value="Beta-prop_KIB1-4"/>
    <property type="match status" value="3"/>
</dbReference>
<comment type="caution">
    <text evidence="2">The sequence shown here is derived from an EMBL/GenBank/DDBJ whole genome shotgun (WGS) entry which is preliminary data.</text>
</comment>
<dbReference type="InterPro" id="IPR005174">
    <property type="entry name" value="KIB1-4_b-propeller"/>
</dbReference>
<reference evidence="2 3" key="1">
    <citation type="journal article" date="2020" name="BMC Genomics">
        <title>Intraspecific diversification of the crop wild relative Brassica cretica Lam. using demographic model selection.</title>
        <authorList>
            <person name="Kioukis A."/>
            <person name="Michalopoulou V.A."/>
            <person name="Briers L."/>
            <person name="Pirintsos S."/>
            <person name="Studholme D.J."/>
            <person name="Pavlidis P."/>
            <person name="Sarris P.F."/>
        </authorList>
    </citation>
    <scope>NUCLEOTIDE SEQUENCE [LARGE SCALE GENOMIC DNA]</scope>
    <source>
        <strain evidence="3">cv. PFS-1207/04</strain>
    </source>
</reference>
<dbReference type="Proteomes" id="UP000266723">
    <property type="component" value="Unassembled WGS sequence"/>
</dbReference>
<protein>
    <recommendedName>
        <fullName evidence="1">KIB1-4 beta-propeller domain-containing protein</fullName>
    </recommendedName>
</protein>
<dbReference type="InterPro" id="IPR051304">
    <property type="entry name" value="SCF_F-box_domain"/>
</dbReference>
<feature type="domain" description="KIB1-4 beta-propeller" evidence="1">
    <location>
        <begin position="122"/>
        <end position="206"/>
    </location>
</feature>
<dbReference type="PANTHER" id="PTHR47123">
    <property type="entry name" value="F-BOX PROTEIN SKIP23"/>
    <property type="match status" value="1"/>
</dbReference>
<accession>A0ABQ7CUI7</accession>
<dbReference type="PANTHER" id="PTHR47123:SF8">
    <property type="entry name" value="DUF295 DOMAIN-CONTAINING PROTEIN"/>
    <property type="match status" value="1"/>
</dbReference>
<organism evidence="2 3">
    <name type="scientific">Brassica cretica</name>
    <name type="common">Mustard</name>
    <dbReference type="NCBI Taxonomy" id="69181"/>
    <lineage>
        <taxon>Eukaryota</taxon>
        <taxon>Viridiplantae</taxon>
        <taxon>Streptophyta</taxon>
        <taxon>Embryophyta</taxon>
        <taxon>Tracheophyta</taxon>
        <taxon>Spermatophyta</taxon>
        <taxon>Magnoliopsida</taxon>
        <taxon>eudicotyledons</taxon>
        <taxon>Gunneridae</taxon>
        <taxon>Pentapetalae</taxon>
        <taxon>rosids</taxon>
        <taxon>malvids</taxon>
        <taxon>Brassicales</taxon>
        <taxon>Brassicaceae</taxon>
        <taxon>Brassiceae</taxon>
        <taxon>Brassica</taxon>
    </lineage>
</organism>
<name>A0ABQ7CUI7_BRACR</name>
<sequence>MVDWSLLPKDLLELINGRFETCFEAVHLRSVCSLYQTPFDCLIVGISESTFDKHKLVSSLPGFGFKSEYGKINSNAITTMRYRTMRRNFLEKVAFLPLDSEDGGDFTLVAGVLDTLMMYRSREERWIKIEGDDELLLVQRFTPGEDQDEHMSTWFRIYRLEEEDQMRWVRVTDLEERVVFLGINWNFCYLAKEVPGVKGNCVMFIQPNTILDRTLVFELADLTMADWSLLHKDLLERINGCFETCFEIVYFRSVCSSWRSAIPPPSYKLGLGVICLLPAFNHDPRFEVDRQCILEKIPVFLLRFQTPFGIDYMLVGMSERIPGKQKLLSPFTDYGLASKNGIVLNTLSCQIIPLGHYYKIRFYAITTRRSRTRRQSYAIRVAFLPLDSKDDREFAIVAGVFGDLMMYRSCDKVWIKMEGRFKSYRDMVLFKGEVYVVDMSGRGHVFVIDPSKLVTEILSVTQSHESFDERLVISGEELLLVQRFTPGAYGHEYMHTWFKLFRLEEEGQNKRWVPIDDLEDRVVFLGYEHDWNLCYSANELPAYLIMVDWSLLPKDLLELINGRFETCFEAVHLRSVCSLWVRPYLGRVINTDLALTTFSPFQWQPLGSAKVPPTNISWCGRYQVLVSHLNMERGRVFVIEPSLEVSEIHSVTQAHECYWEALVVSGDDELLLVQRFSPGEDHDEHVRTWFRIFRLEEENQRRWVRVSDLVERVVFLGINWNFCYLAKEVPGVKGNCVMFIQPNTILDRILVFDLGTRSGFYRMQRHGHGHAR</sequence>
<feature type="domain" description="KIB1-4 beta-propeller" evidence="1">
    <location>
        <begin position="635"/>
        <end position="747"/>
    </location>
</feature>
<proteinExistence type="predicted"/>
<evidence type="ECO:0000259" key="1">
    <source>
        <dbReference type="Pfam" id="PF03478"/>
    </source>
</evidence>